<name>A0A7U8GSS0_NEPCE</name>
<evidence type="ECO:0000256" key="4">
    <source>
        <dbReference type="ARBA" id="ARBA00023002"/>
    </source>
</evidence>
<evidence type="ECO:0000256" key="7">
    <source>
        <dbReference type="SAM" id="Phobius"/>
    </source>
</evidence>
<evidence type="ECO:0000256" key="6">
    <source>
        <dbReference type="ARBA" id="ARBA00023136"/>
    </source>
</evidence>
<feature type="transmembrane region" description="Helical" evidence="7">
    <location>
        <begin position="148"/>
        <end position="172"/>
    </location>
</feature>
<dbReference type="OrthoDB" id="9770329at2"/>
<dbReference type="Pfam" id="PF04116">
    <property type="entry name" value="FA_hydroxylase"/>
    <property type="match status" value="1"/>
</dbReference>
<keyword evidence="2 7" id="KW-0812">Transmembrane</keyword>
<keyword evidence="10" id="KW-1185">Reference proteome</keyword>
<feature type="transmembrane region" description="Helical" evidence="7">
    <location>
        <begin position="94"/>
        <end position="112"/>
    </location>
</feature>
<dbReference type="EMBL" id="AAOW01000008">
    <property type="protein sequence ID" value="EAR61375.1"/>
    <property type="molecule type" value="Genomic_DNA"/>
</dbReference>
<dbReference type="RefSeq" id="WP_007021333.1">
    <property type="nucleotide sequence ID" value="NZ_CH724125.1"/>
</dbReference>
<evidence type="ECO:0000256" key="3">
    <source>
        <dbReference type="ARBA" id="ARBA00022989"/>
    </source>
</evidence>
<keyword evidence="5" id="KW-0443">Lipid metabolism</keyword>
<accession>A0A7U8GSS0</accession>
<dbReference type="GO" id="GO:0050479">
    <property type="term" value="F:glyceryl-ether monooxygenase activity"/>
    <property type="evidence" value="ECO:0007669"/>
    <property type="project" value="TreeGrafter"/>
</dbReference>
<dbReference type="InterPro" id="IPR006694">
    <property type="entry name" value="Fatty_acid_hydroxylase"/>
</dbReference>
<keyword evidence="4" id="KW-0560">Oxidoreductase</keyword>
<evidence type="ECO:0000259" key="8">
    <source>
        <dbReference type="Pfam" id="PF04116"/>
    </source>
</evidence>
<evidence type="ECO:0000313" key="10">
    <source>
        <dbReference type="Proteomes" id="UP000002171"/>
    </source>
</evidence>
<reference evidence="9 10" key="1">
    <citation type="submission" date="2006-02" db="EMBL/GenBank/DDBJ databases">
        <authorList>
            <person name="Pinhassi J."/>
            <person name="Pedros-Alio C."/>
            <person name="Ferriera S."/>
            <person name="Johnson J."/>
            <person name="Kravitz S."/>
            <person name="Halpern A."/>
            <person name="Remington K."/>
            <person name="Beeson K."/>
            <person name="Tran B."/>
            <person name="Rogers Y.-H."/>
            <person name="Friedman R."/>
            <person name="Venter J.C."/>
        </authorList>
    </citation>
    <scope>NUCLEOTIDE SEQUENCE [LARGE SCALE GENOMIC DNA]</scope>
    <source>
        <strain evidence="9 10">MED92</strain>
    </source>
</reference>
<dbReference type="GO" id="GO:0008610">
    <property type="term" value="P:lipid biosynthetic process"/>
    <property type="evidence" value="ECO:0007669"/>
    <property type="project" value="InterPro"/>
</dbReference>
<keyword evidence="6 7" id="KW-0472">Membrane</keyword>
<evidence type="ECO:0000313" key="9">
    <source>
        <dbReference type="EMBL" id="EAR61375.1"/>
    </source>
</evidence>
<dbReference type="GO" id="GO:0012505">
    <property type="term" value="C:endomembrane system"/>
    <property type="evidence" value="ECO:0007669"/>
    <property type="project" value="UniProtKB-SubCell"/>
</dbReference>
<dbReference type="InterPro" id="IPR051689">
    <property type="entry name" value="Sterol_desaturase/TMEM195"/>
</dbReference>
<dbReference type="Proteomes" id="UP000002171">
    <property type="component" value="Unassembled WGS sequence"/>
</dbReference>
<protein>
    <submittedName>
        <fullName evidence="9">Sterol desaturase-related protein</fullName>
    </submittedName>
</protein>
<comment type="subcellular location">
    <subcellularLocation>
        <location evidence="1">Endomembrane system</location>
        <topology evidence="1">Multi-pass membrane protein</topology>
    </subcellularLocation>
</comment>
<keyword evidence="3 7" id="KW-1133">Transmembrane helix</keyword>
<gene>
    <name evidence="9" type="ORF">MED92_17753</name>
</gene>
<dbReference type="GO" id="GO:0006643">
    <property type="term" value="P:membrane lipid metabolic process"/>
    <property type="evidence" value="ECO:0007669"/>
    <property type="project" value="TreeGrafter"/>
</dbReference>
<dbReference type="PANTHER" id="PTHR21624">
    <property type="entry name" value="STEROL DESATURASE-RELATED PROTEIN"/>
    <property type="match status" value="1"/>
</dbReference>
<feature type="domain" description="Fatty acid hydroxylase" evidence="8">
    <location>
        <begin position="95"/>
        <end position="231"/>
    </location>
</feature>
<proteinExistence type="predicted"/>
<dbReference type="GO" id="GO:0005506">
    <property type="term" value="F:iron ion binding"/>
    <property type="evidence" value="ECO:0007669"/>
    <property type="project" value="InterPro"/>
</dbReference>
<sequence length="271" mass="31512">MHWTEWLLANEISIRLAFFFGIFLVMAGWEVYRPCRPLLFSRWFRWSNNLALVFFNSLLLKIVFPVAAVGVAHFVSMKQWGLFSQLPLPEPLEIILAVFLLDLLIYVQHVIFHKVPMLWRLHKTHHADPDYDVTTGARFHPIEILLSMLIKMAVIFLLGPAAVAVLIFEVLLNGTAMFNHSNIQLPRRLDSLLRYLMVTPDMHRVHHSRIRRETDSNYGFALSCWDRCFKTYIAQPTEGHKGMKIGLTGMDNPKQTSRLDGILMIPFRDER</sequence>
<dbReference type="AlphaFoldDB" id="A0A7U8GSS0"/>
<evidence type="ECO:0000256" key="1">
    <source>
        <dbReference type="ARBA" id="ARBA00004127"/>
    </source>
</evidence>
<evidence type="ECO:0000256" key="2">
    <source>
        <dbReference type="ARBA" id="ARBA00022692"/>
    </source>
</evidence>
<dbReference type="GO" id="GO:0016020">
    <property type="term" value="C:membrane"/>
    <property type="evidence" value="ECO:0007669"/>
    <property type="project" value="GOC"/>
</dbReference>
<organism evidence="9 10">
    <name type="scientific">Neptuniibacter caesariensis</name>
    <dbReference type="NCBI Taxonomy" id="207954"/>
    <lineage>
        <taxon>Bacteria</taxon>
        <taxon>Pseudomonadati</taxon>
        <taxon>Pseudomonadota</taxon>
        <taxon>Gammaproteobacteria</taxon>
        <taxon>Oceanospirillales</taxon>
        <taxon>Oceanospirillaceae</taxon>
        <taxon>Neptuniibacter</taxon>
    </lineage>
</organism>
<feature type="transmembrane region" description="Helical" evidence="7">
    <location>
        <begin position="12"/>
        <end position="32"/>
    </location>
</feature>
<evidence type="ECO:0000256" key="5">
    <source>
        <dbReference type="ARBA" id="ARBA00023098"/>
    </source>
</evidence>
<dbReference type="PANTHER" id="PTHR21624:SF1">
    <property type="entry name" value="ALKYLGLYCEROL MONOOXYGENASE"/>
    <property type="match status" value="1"/>
</dbReference>
<comment type="caution">
    <text evidence="9">The sequence shown here is derived from an EMBL/GenBank/DDBJ whole genome shotgun (WGS) entry which is preliminary data.</text>
</comment>
<feature type="transmembrane region" description="Helical" evidence="7">
    <location>
        <begin position="53"/>
        <end position="74"/>
    </location>
</feature>